<sequence>MLLVPFRDENAPQICDWIKSARDNFLWGGPAFEFPLQVDKVREHIAKKEVTPYLVMHDGIAVGYIDIYQVSKSEVRLCRVLIADTSARGQGLGKQLVSLALDVVSEDPKIRTASLAVFAHNEAAVRCYKSLGFELLPDETKTREFQGEEWTLYRMTKQIA</sequence>
<keyword evidence="2" id="KW-0012">Acyltransferase</keyword>
<dbReference type="CDD" id="cd04301">
    <property type="entry name" value="NAT_SF"/>
    <property type="match status" value="1"/>
</dbReference>
<dbReference type="SUPFAM" id="SSF55729">
    <property type="entry name" value="Acyl-CoA N-acyltransferases (Nat)"/>
    <property type="match status" value="1"/>
</dbReference>
<feature type="domain" description="N-acetyltransferase" evidence="1">
    <location>
        <begin position="1"/>
        <end position="160"/>
    </location>
</feature>
<keyword evidence="3" id="KW-1185">Reference proteome</keyword>
<reference evidence="3" key="1">
    <citation type="submission" date="2016-02" db="EMBL/GenBank/DDBJ databases">
        <authorList>
            <person name="Rodrigo-Torres Lidia"/>
            <person name="Arahal R.David."/>
        </authorList>
    </citation>
    <scope>NUCLEOTIDE SEQUENCE [LARGE SCALE GENOMIC DNA]</scope>
    <source>
        <strain evidence="3">CECT 9029</strain>
    </source>
</reference>
<keyword evidence="2" id="KW-0808">Transferase</keyword>
<name>A0A128F4T2_9GAMM</name>
<dbReference type="PROSITE" id="PS51186">
    <property type="entry name" value="GNAT"/>
    <property type="match status" value="1"/>
</dbReference>
<evidence type="ECO:0000313" key="3">
    <source>
        <dbReference type="Proteomes" id="UP000071641"/>
    </source>
</evidence>
<dbReference type="EMBL" id="FIZX01000002">
    <property type="protein sequence ID" value="CZF81460.1"/>
    <property type="molecule type" value="Genomic_DNA"/>
</dbReference>
<gene>
    <name evidence="2" type="primary">aacA4</name>
    <name evidence="2" type="ORF">GCE9029_02623</name>
</gene>
<dbReference type="Gene3D" id="3.40.630.30">
    <property type="match status" value="1"/>
</dbReference>
<evidence type="ECO:0000259" key="1">
    <source>
        <dbReference type="PROSITE" id="PS51186"/>
    </source>
</evidence>
<dbReference type="GO" id="GO:0047663">
    <property type="term" value="F:aminoglycoside 6'-N-acetyltransferase activity"/>
    <property type="evidence" value="ECO:0007669"/>
    <property type="project" value="UniProtKB-EC"/>
</dbReference>
<evidence type="ECO:0000313" key="2">
    <source>
        <dbReference type="EMBL" id="CZF81460.1"/>
    </source>
</evidence>
<dbReference type="PANTHER" id="PTHR43415">
    <property type="entry name" value="SPERMIDINE N(1)-ACETYLTRANSFERASE"/>
    <property type="match status" value="1"/>
</dbReference>
<dbReference type="OrthoDB" id="326501at2"/>
<protein>
    <submittedName>
        <fullName evidence="2">Aminoglycoside N(6')-acetyltransferase type 1</fullName>
        <ecNumber evidence="2">2.3.1.82</ecNumber>
    </submittedName>
</protein>
<dbReference type="STRING" id="1796497.GCE9029_02623"/>
<accession>A0A128F4T2</accession>
<dbReference type="InterPro" id="IPR000182">
    <property type="entry name" value="GNAT_dom"/>
</dbReference>
<dbReference type="EC" id="2.3.1.82" evidence="2"/>
<dbReference type="RefSeq" id="WP_062663671.1">
    <property type="nucleotide sequence ID" value="NZ_FIZX01000002.1"/>
</dbReference>
<dbReference type="InterPro" id="IPR016181">
    <property type="entry name" value="Acyl_CoA_acyltransferase"/>
</dbReference>
<dbReference type="Pfam" id="PF00583">
    <property type="entry name" value="Acetyltransf_1"/>
    <property type="match status" value="1"/>
</dbReference>
<dbReference type="AlphaFoldDB" id="A0A128F4T2"/>
<dbReference type="PANTHER" id="PTHR43415:SF5">
    <property type="entry name" value="ACETYLTRANSFERASE"/>
    <property type="match status" value="1"/>
</dbReference>
<organism evidence="2 3">
    <name type="scientific">Grimontia celer</name>
    <dbReference type="NCBI Taxonomy" id="1796497"/>
    <lineage>
        <taxon>Bacteria</taxon>
        <taxon>Pseudomonadati</taxon>
        <taxon>Pseudomonadota</taxon>
        <taxon>Gammaproteobacteria</taxon>
        <taxon>Vibrionales</taxon>
        <taxon>Vibrionaceae</taxon>
        <taxon>Grimontia</taxon>
    </lineage>
</organism>
<dbReference type="Proteomes" id="UP000071641">
    <property type="component" value="Unassembled WGS sequence"/>
</dbReference>
<proteinExistence type="predicted"/>